<gene>
    <name evidence="2" type="ORF">J2Z30_005569</name>
</gene>
<keyword evidence="3" id="KW-1185">Reference proteome</keyword>
<comment type="caution">
    <text evidence="2">The sequence shown here is derived from an EMBL/GenBank/DDBJ whole genome shotgun (WGS) entry which is preliminary data.</text>
</comment>
<reference evidence="2 3" key="1">
    <citation type="submission" date="2021-03" db="EMBL/GenBank/DDBJ databases">
        <title>Genomic Encyclopedia of Type Strains, Phase IV (KMG-IV): sequencing the most valuable type-strain genomes for metagenomic binning, comparative biology and taxonomic classification.</title>
        <authorList>
            <person name="Goeker M."/>
        </authorList>
    </citation>
    <scope>NUCLEOTIDE SEQUENCE [LARGE SCALE GENOMIC DNA]</scope>
    <source>
        <strain evidence="2 3">DSM 41954</strain>
    </source>
</reference>
<evidence type="ECO:0000313" key="3">
    <source>
        <dbReference type="Proteomes" id="UP000756710"/>
    </source>
</evidence>
<sequence length="40" mass="4411">MQTGQVRRGDDDMTPVSPLPLTRGLRKPASLRDKNATDDT</sequence>
<accession>A0ABS4MZD4</accession>
<protein>
    <submittedName>
        <fullName evidence="2">Uncharacterized protein</fullName>
    </submittedName>
</protein>
<name>A0ABS4MZD4_9ACTN</name>
<feature type="compositionally biased region" description="Basic and acidic residues" evidence="1">
    <location>
        <begin position="30"/>
        <end position="40"/>
    </location>
</feature>
<feature type="region of interest" description="Disordered" evidence="1">
    <location>
        <begin position="1"/>
        <end position="40"/>
    </location>
</feature>
<dbReference type="EMBL" id="JAGGLR010000015">
    <property type="protein sequence ID" value="MBP2064546.1"/>
    <property type="molecule type" value="Genomic_DNA"/>
</dbReference>
<organism evidence="2 3">
    <name type="scientific">Streptomyces iranensis</name>
    <dbReference type="NCBI Taxonomy" id="576784"/>
    <lineage>
        <taxon>Bacteria</taxon>
        <taxon>Bacillati</taxon>
        <taxon>Actinomycetota</taxon>
        <taxon>Actinomycetes</taxon>
        <taxon>Kitasatosporales</taxon>
        <taxon>Streptomycetaceae</taxon>
        <taxon>Streptomyces</taxon>
        <taxon>Streptomyces violaceusniger group</taxon>
    </lineage>
</organism>
<proteinExistence type="predicted"/>
<evidence type="ECO:0000256" key="1">
    <source>
        <dbReference type="SAM" id="MobiDB-lite"/>
    </source>
</evidence>
<dbReference type="Proteomes" id="UP000756710">
    <property type="component" value="Unassembled WGS sequence"/>
</dbReference>
<evidence type="ECO:0000313" key="2">
    <source>
        <dbReference type="EMBL" id="MBP2064546.1"/>
    </source>
</evidence>